<dbReference type="InterPro" id="IPR041290">
    <property type="entry name" value="Tli4_C"/>
</dbReference>
<reference evidence="2 3" key="1">
    <citation type="journal article" date="2010" name="Int. J. Syst. Evol. Microbiol.">
        <title>Reclassification of Herbaspirillum putei as a later heterotypic synonym of Herbaspirillum huttiense, with the description of H. huttiense subsp. huttiense subsp. nov. and H. huttiense subsp. putei subsp. nov., comb. nov., and description of Herbaspirillum aquaticum sp. nov.</title>
        <authorList>
            <person name="Dobritsa A.P."/>
            <person name="Reddy M.C."/>
            <person name="Samadpour M."/>
        </authorList>
    </citation>
    <scope>NUCLEOTIDE SEQUENCE [LARGE SCALE GENOMIC DNA]</scope>
    <source>
        <strain evidence="2 3">IEH 4430</strain>
    </source>
</reference>
<evidence type="ECO:0000313" key="3">
    <source>
        <dbReference type="Proteomes" id="UP000214747"/>
    </source>
</evidence>
<protein>
    <recommendedName>
        <fullName evidence="1">Tle cognate immunity protein 4 C-terminal domain-containing protein</fullName>
    </recommendedName>
</protein>
<dbReference type="EMBL" id="NJGV01000016">
    <property type="protein sequence ID" value="OWY33630.1"/>
    <property type="molecule type" value="Genomic_DNA"/>
</dbReference>
<evidence type="ECO:0000259" key="1">
    <source>
        <dbReference type="Pfam" id="PF18426"/>
    </source>
</evidence>
<proteinExistence type="predicted"/>
<dbReference type="Proteomes" id="UP000214747">
    <property type="component" value="Unassembled WGS sequence"/>
</dbReference>
<gene>
    <name evidence="2" type="ORF">CEJ45_15930</name>
</gene>
<dbReference type="Pfam" id="PF18426">
    <property type="entry name" value="Tli4_C"/>
    <property type="match status" value="1"/>
</dbReference>
<comment type="caution">
    <text evidence="2">The sequence shown here is derived from an EMBL/GenBank/DDBJ whole genome shotgun (WGS) entry which is preliminary data.</text>
</comment>
<keyword evidence="3" id="KW-1185">Reference proteome</keyword>
<name>A0A225SRD1_9BURK</name>
<feature type="domain" description="Tle cognate immunity protein 4 C-terminal" evidence="1">
    <location>
        <begin position="108"/>
        <end position="268"/>
    </location>
</feature>
<sequence length="282" mass="32451">MQVTHALSEEKIQRFLAEAKRTRAQYQADAESYKKNDANMPEAAYQEFNLPKGDGVAIRRFRYLYAAKTMNRHAFKWGMNAPDDRISEFVQFMSKLLSTIALREDMTVPSGFGLCMPHLFIPIDGPDRYGRTIATTYRLKNHPDVTVMLEDASAKRPLESQDPAKLTALYKSNFFWTQDYRSYESIKNLLTMRGHNTIDFAGQKGVESMVSLIRKDKVTEDYGYSIVTQGDPDARNEKPELMFYVIRDAKNADKRGMKPIDKEEFFKLAREIAASVKRRAMP</sequence>
<accession>A0A225SRD1</accession>
<organism evidence="2 3">
    <name type="scientific">Herbaspirillum aquaticum</name>
    <dbReference type="NCBI Taxonomy" id="568783"/>
    <lineage>
        <taxon>Bacteria</taxon>
        <taxon>Pseudomonadati</taxon>
        <taxon>Pseudomonadota</taxon>
        <taxon>Betaproteobacteria</taxon>
        <taxon>Burkholderiales</taxon>
        <taxon>Oxalobacteraceae</taxon>
        <taxon>Herbaspirillum</taxon>
    </lineage>
</organism>
<evidence type="ECO:0000313" key="2">
    <source>
        <dbReference type="EMBL" id="OWY33630.1"/>
    </source>
</evidence>
<dbReference type="AlphaFoldDB" id="A0A225SRD1"/>